<accession>A5BMI2</accession>
<dbReference type="EMBL" id="AM464626">
    <property type="protein sequence ID" value="CAN63651.1"/>
    <property type="molecule type" value="Genomic_DNA"/>
</dbReference>
<reference evidence="2" key="1">
    <citation type="journal article" date="2007" name="PLoS ONE">
        <title>The first genome sequence of an elite grapevine cultivar (Pinot noir Vitis vinifera L.): coping with a highly heterozygous genome.</title>
        <authorList>
            <person name="Velasco R."/>
            <person name="Zharkikh A."/>
            <person name="Troggio M."/>
            <person name="Cartwright D.A."/>
            <person name="Cestaro A."/>
            <person name="Pruss D."/>
            <person name="Pindo M."/>
            <person name="FitzGerald L.M."/>
            <person name="Vezzulli S."/>
            <person name="Reid J."/>
            <person name="Malacarne G."/>
            <person name="Iliev D."/>
            <person name="Coppola G."/>
            <person name="Wardell B."/>
            <person name="Micheletti D."/>
            <person name="Macalma T."/>
            <person name="Facci M."/>
            <person name="Mitchell J.T."/>
            <person name="Perazzolli M."/>
            <person name="Eldredge G."/>
            <person name="Gatto P."/>
            <person name="Oyzerski R."/>
            <person name="Moretto M."/>
            <person name="Gutin N."/>
            <person name="Stefanini M."/>
            <person name="Chen Y."/>
            <person name="Segala C."/>
            <person name="Davenport C."/>
            <person name="Dematte L."/>
            <person name="Mraz A."/>
            <person name="Battilana J."/>
            <person name="Stormo K."/>
            <person name="Costa F."/>
            <person name="Tao Q."/>
            <person name="Si-Ammour A."/>
            <person name="Harkins T."/>
            <person name="Lackey A."/>
            <person name="Perbost C."/>
            <person name="Taillon B."/>
            <person name="Stella A."/>
            <person name="Solovyev V."/>
            <person name="Fawcett J.A."/>
            <person name="Sterck L."/>
            <person name="Vandepoele K."/>
            <person name="Grando S.M."/>
            <person name="Toppo S."/>
            <person name="Moser C."/>
            <person name="Lanchbury J."/>
            <person name="Bogden R."/>
            <person name="Skolnick M."/>
            <person name="Sgaramella V."/>
            <person name="Bhatnagar S.K."/>
            <person name="Fontana P."/>
            <person name="Gutin A."/>
            <person name="Van de Peer Y."/>
            <person name="Salamini F."/>
            <person name="Viola R."/>
        </authorList>
    </citation>
    <scope>NUCLEOTIDE SEQUENCE</scope>
</reference>
<proteinExistence type="predicted"/>
<organism evidence="2">
    <name type="scientific">Vitis vinifera</name>
    <name type="common">Grape</name>
    <dbReference type="NCBI Taxonomy" id="29760"/>
    <lineage>
        <taxon>Eukaryota</taxon>
        <taxon>Viridiplantae</taxon>
        <taxon>Streptophyta</taxon>
        <taxon>Embryophyta</taxon>
        <taxon>Tracheophyta</taxon>
        <taxon>Spermatophyta</taxon>
        <taxon>Magnoliopsida</taxon>
        <taxon>eudicotyledons</taxon>
        <taxon>Gunneridae</taxon>
        <taxon>Pentapetalae</taxon>
        <taxon>rosids</taxon>
        <taxon>Vitales</taxon>
        <taxon>Vitaceae</taxon>
        <taxon>Viteae</taxon>
        <taxon>Vitis</taxon>
    </lineage>
</organism>
<dbReference type="AlphaFoldDB" id="A5BMI2"/>
<evidence type="ECO:0000256" key="1">
    <source>
        <dbReference type="SAM" id="MobiDB-lite"/>
    </source>
</evidence>
<protein>
    <submittedName>
        <fullName evidence="2">Uncharacterized protein</fullName>
    </submittedName>
</protein>
<feature type="compositionally biased region" description="Basic and acidic residues" evidence="1">
    <location>
        <begin position="1"/>
        <end position="16"/>
    </location>
</feature>
<feature type="compositionally biased region" description="Basic and acidic residues" evidence="1">
    <location>
        <begin position="26"/>
        <end position="39"/>
    </location>
</feature>
<feature type="region of interest" description="Disordered" evidence="1">
    <location>
        <begin position="1"/>
        <end position="78"/>
    </location>
</feature>
<evidence type="ECO:0000313" key="2">
    <source>
        <dbReference type="EMBL" id="CAN63651.1"/>
    </source>
</evidence>
<gene>
    <name evidence="2" type="ORF">VITISV_026145</name>
</gene>
<sequence>MEDIRGTETDELKQDSEVTASGRRGVNREIGKAVERDGRIGLGDVVNERGGGRSVKRAGGEENGDGESMGATTKDELA</sequence>
<name>A5BMI2_VITVI</name>